<accession>A0ABR7WAF6</accession>
<dbReference type="InterPro" id="IPR009057">
    <property type="entry name" value="Homeodomain-like_sf"/>
</dbReference>
<evidence type="ECO:0000256" key="3">
    <source>
        <dbReference type="ARBA" id="ARBA00023163"/>
    </source>
</evidence>
<dbReference type="EMBL" id="JACWMS010000002">
    <property type="protein sequence ID" value="MBD1319790.1"/>
    <property type="molecule type" value="Genomic_DNA"/>
</dbReference>
<name>A0ABR7WAF6_9ACTN</name>
<dbReference type="PROSITE" id="PS50977">
    <property type="entry name" value="HTH_TETR_2"/>
    <property type="match status" value="1"/>
</dbReference>
<dbReference type="InterPro" id="IPR001647">
    <property type="entry name" value="HTH_TetR"/>
</dbReference>
<dbReference type="PRINTS" id="PR00455">
    <property type="entry name" value="HTHTETR"/>
</dbReference>
<dbReference type="PROSITE" id="PS01081">
    <property type="entry name" value="HTH_TETR_1"/>
    <property type="match status" value="1"/>
</dbReference>
<evidence type="ECO:0000313" key="7">
    <source>
        <dbReference type="Proteomes" id="UP000602395"/>
    </source>
</evidence>
<evidence type="ECO:0000259" key="5">
    <source>
        <dbReference type="PROSITE" id="PS50977"/>
    </source>
</evidence>
<keyword evidence="2 4" id="KW-0238">DNA-binding</keyword>
<evidence type="ECO:0000256" key="1">
    <source>
        <dbReference type="ARBA" id="ARBA00023015"/>
    </source>
</evidence>
<dbReference type="Proteomes" id="UP000602395">
    <property type="component" value="Unassembled WGS sequence"/>
</dbReference>
<protein>
    <submittedName>
        <fullName evidence="6">TetR/AcrR family transcriptional regulator</fullName>
    </submittedName>
</protein>
<keyword evidence="3" id="KW-0804">Transcription</keyword>
<feature type="DNA-binding region" description="H-T-H motif" evidence="4">
    <location>
        <begin position="34"/>
        <end position="53"/>
    </location>
</feature>
<dbReference type="InterPro" id="IPR023772">
    <property type="entry name" value="DNA-bd_HTH_TetR-type_CS"/>
</dbReference>
<evidence type="ECO:0000256" key="2">
    <source>
        <dbReference type="ARBA" id="ARBA00023125"/>
    </source>
</evidence>
<dbReference type="RefSeq" id="WP_190266634.1">
    <property type="nucleotide sequence ID" value="NZ_BAABAD010000005.1"/>
</dbReference>
<comment type="caution">
    <text evidence="6">The sequence shown here is derived from an EMBL/GenBank/DDBJ whole genome shotgun (WGS) entry which is preliminary data.</text>
</comment>
<dbReference type="Gene3D" id="1.10.357.10">
    <property type="entry name" value="Tetracycline Repressor, domain 2"/>
    <property type="match status" value="1"/>
</dbReference>
<organism evidence="6 7">
    <name type="scientific">Gordonia hankookensis</name>
    <dbReference type="NCBI Taxonomy" id="589403"/>
    <lineage>
        <taxon>Bacteria</taxon>
        <taxon>Bacillati</taxon>
        <taxon>Actinomycetota</taxon>
        <taxon>Actinomycetes</taxon>
        <taxon>Mycobacteriales</taxon>
        <taxon>Gordoniaceae</taxon>
        <taxon>Gordonia</taxon>
    </lineage>
</organism>
<evidence type="ECO:0000256" key="4">
    <source>
        <dbReference type="PROSITE-ProRule" id="PRU00335"/>
    </source>
</evidence>
<dbReference type="PANTHER" id="PTHR30055">
    <property type="entry name" value="HTH-TYPE TRANSCRIPTIONAL REGULATOR RUTR"/>
    <property type="match status" value="1"/>
</dbReference>
<feature type="domain" description="HTH tetR-type" evidence="5">
    <location>
        <begin position="11"/>
        <end position="71"/>
    </location>
</feature>
<gene>
    <name evidence="6" type="ORF">IDF66_09340</name>
</gene>
<evidence type="ECO:0000313" key="6">
    <source>
        <dbReference type="EMBL" id="MBD1319790.1"/>
    </source>
</evidence>
<keyword evidence="7" id="KW-1185">Reference proteome</keyword>
<dbReference type="Pfam" id="PF00440">
    <property type="entry name" value="TetR_N"/>
    <property type="match status" value="1"/>
</dbReference>
<dbReference type="SUPFAM" id="SSF46689">
    <property type="entry name" value="Homeodomain-like"/>
    <property type="match status" value="1"/>
</dbReference>
<dbReference type="PANTHER" id="PTHR30055:SF238">
    <property type="entry name" value="MYCOFACTOCIN BIOSYNTHESIS TRANSCRIPTIONAL REGULATOR MFTR-RELATED"/>
    <property type="match status" value="1"/>
</dbReference>
<reference evidence="6 7" key="1">
    <citation type="submission" date="2020-09" db="EMBL/GenBank/DDBJ databases">
        <title>Novel species in genus Gordonia.</title>
        <authorList>
            <person name="Zhang G."/>
        </authorList>
    </citation>
    <scope>NUCLEOTIDE SEQUENCE [LARGE SCALE GENOMIC DNA]</scope>
    <source>
        <strain evidence="6 7">ON-33</strain>
    </source>
</reference>
<keyword evidence="1" id="KW-0805">Transcription regulation</keyword>
<sequence>MPAPTATHRGEPTRTALLTAAESLFLTDGYEQVSVRAICAAADANPAAVHYHFGSKDRLAVELLEDRLAPRWADPLDRFDPATSDLTELVDLILAPFVDIQDDPVGRLHLRLLARFVLTHPQATWTRPWFQLDRWSGVLVQLIDGISDDDACRRWGLAFQLVLTQFGGEQPLSPAATAALADFVVAGLAEPPRTSPRTAPPAAQPKENS</sequence>
<dbReference type="InterPro" id="IPR050109">
    <property type="entry name" value="HTH-type_TetR-like_transc_reg"/>
</dbReference>
<proteinExistence type="predicted"/>